<protein>
    <recommendedName>
        <fullName evidence="2">3-dehydroquinate dehydratase</fullName>
        <ecNumber evidence="2">4.2.1.10</ecNumber>
    </recommendedName>
</protein>
<evidence type="ECO:0000313" key="5">
    <source>
        <dbReference type="EMBL" id="GAH83139.1"/>
    </source>
</evidence>
<dbReference type="InterPro" id="IPR013785">
    <property type="entry name" value="Aldolase_TIM"/>
</dbReference>
<dbReference type="HAMAP" id="MF_00214">
    <property type="entry name" value="AroD"/>
    <property type="match status" value="1"/>
</dbReference>
<dbReference type="GO" id="GO:0003855">
    <property type="term" value="F:3-dehydroquinate dehydratase activity"/>
    <property type="evidence" value="ECO:0007669"/>
    <property type="project" value="UniProtKB-EC"/>
</dbReference>
<gene>
    <name evidence="5" type="ORF">S03H2_64997</name>
</gene>
<keyword evidence="4" id="KW-0704">Schiff base</keyword>
<reference evidence="5" key="1">
    <citation type="journal article" date="2014" name="Front. Microbiol.">
        <title>High frequency of phylogenetically diverse reductive dehalogenase-homologous genes in deep subseafloor sedimentary metagenomes.</title>
        <authorList>
            <person name="Kawai M."/>
            <person name="Futagami T."/>
            <person name="Toyoda A."/>
            <person name="Takaki Y."/>
            <person name="Nishi S."/>
            <person name="Hori S."/>
            <person name="Arai W."/>
            <person name="Tsubouchi T."/>
            <person name="Morono Y."/>
            <person name="Uchiyama I."/>
            <person name="Ito T."/>
            <person name="Fujiyama A."/>
            <person name="Inagaki F."/>
            <person name="Takami H."/>
        </authorList>
    </citation>
    <scope>NUCLEOTIDE SEQUENCE</scope>
    <source>
        <strain evidence="5">Expedition CK06-06</strain>
    </source>
</reference>
<comment type="caution">
    <text evidence="5">The sequence shown here is derived from an EMBL/GenBank/DDBJ whole genome shotgun (WGS) entry which is preliminary data.</text>
</comment>
<evidence type="ECO:0000256" key="1">
    <source>
        <dbReference type="ARBA" id="ARBA00001864"/>
    </source>
</evidence>
<dbReference type="EC" id="4.2.1.10" evidence="2"/>
<comment type="catalytic activity">
    <reaction evidence="1">
        <text>3-dehydroquinate = 3-dehydroshikimate + H2O</text>
        <dbReference type="Rhea" id="RHEA:21096"/>
        <dbReference type="ChEBI" id="CHEBI:15377"/>
        <dbReference type="ChEBI" id="CHEBI:16630"/>
        <dbReference type="ChEBI" id="CHEBI:32364"/>
        <dbReference type="EC" id="4.2.1.10"/>
    </reaction>
</comment>
<dbReference type="GO" id="GO:0046279">
    <property type="term" value="P:3,4-dihydroxybenzoate biosynthetic process"/>
    <property type="evidence" value="ECO:0007669"/>
    <property type="project" value="TreeGrafter"/>
</dbReference>
<keyword evidence="3" id="KW-0456">Lyase</keyword>
<dbReference type="AlphaFoldDB" id="X1JY06"/>
<dbReference type="Gene3D" id="3.20.20.70">
    <property type="entry name" value="Aldolase class I"/>
    <property type="match status" value="1"/>
</dbReference>
<dbReference type="PANTHER" id="PTHR43699:SF1">
    <property type="entry name" value="3-DEHYDROQUINATE DEHYDRATASE"/>
    <property type="match status" value="1"/>
</dbReference>
<sequence length="202" mass="22025">VIKGVEPFIDLYEVRIDLIGNGWPGVVQELKKPWIACNRLADEGGKWGKNEASRIAELLKAIELGADIIDVELRTENLDEVVELIKKRAKCLLSSHDSAGTPSFDNLKRTIERQLAAGADICKVVTTASNFDDNLTVLQLITEFSKLKIVSFAMGPLGSVSRVLCPLLGGYFTYASIEAGKESASGQITVRDLGKLYGMVEL</sequence>
<organism evidence="5">
    <name type="scientific">marine sediment metagenome</name>
    <dbReference type="NCBI Taxonomy" id="412755"/>
    <lineage>
        <taxon>unclassified sequences</taxon>
        <taxon>metagenomes</taxon>
        <taxon>ecological metagenomes</taxon>
    </lineage>
</organism>
<accession>X1JY06</accession>
<evidence type="ECO:0000256" key="2">
    <source>
        <dbReference type="ARBA" id="ARBA00012060"/>
    </source>
</evidence>
<dbReference type="CDD" id="cd00502">
    <property type="entry name" value="DHQase_I"/>
    <property type="match status" value="1"/>
</dbReference>
<dbReference type="PANTHER" id="PTHR43699">
    <property type="entry name" value="3-DEHYDROQUINATE DEHYDRATASE"/>
    <property type="match status" value="1"/>
</dbReference>
<dbReference type="InterPro" id="IPR050146">
    <property type="entry name" value="Type-I_3-dehydroquinase"/>
</dbReference>
<name>X1JY06_9ZZZZ</name>
<dbReference type="Pfam" id="PF01487">
    <property type="entry name" value="DHquinase_I"/>
    <property type="match status" value="1"/>
</dbReference>
<evidence type="ECO:0000256" key="3">
    <source>
        <dbReference type="ARBA" id="ARBA00023239"/>
    </source>
</evidence>
<dbReference type="SUPFAM" id="SSF51569">
    <property type="entry name" value="Aldolase"/>
    <property type="match status" value="1"/>
</dbReference>
<dbReference type="InterPro" id="IPR001381">
    <property type="entry name" value="DHquinase_I"/>
</dbReference>
<proteinExistence type="inferred from homology"/>
<evidence type="ECO:0000256" key="4">
    <source>
        <dbReference type="ARBA" id="ARBA00023270"/>
    </source>
</evidence>
<dbReference type="EMBL" id="BARU01042280">
    <property type="protein sequence ID" value="GAH83139.1"/>
    <property type="molecule type" value="Genomic_DNA"/>
</dbReference>
<feature type="non-terminal residue" evidence="5">
    <location>
        <position position="1"/>
    </location>
</feature>